<evidence type="ECO:0000256" key="11">
    <source>
        <dbReference type="ARBA" id="ARBA00023180"/>
    </source>
</evidence>
<evidence type="ECO:0000256" key="9">
    <source>
        <dbReference type="ARBA" id="ARBA00023136"/>
    </source>
</evidence>
<dbReference type="AlphaFoldDB" id="A0A7J7MHR6"/>
<keyword evidence="13" id="KW-1185">Reference proteome</keyword>
<dbReference type="EMBL" id="JACGCM010001498">
    <property type="protein sequence ID" value="KAF6154391.1"/>
    <property type="molecule type" value="Genomic_DNA"/>
</dbReference>
<sequence length="187" mass="20485">MMMMVTAGYSESSQQSDDVKALMVFKSSSIQNDPKGEFPSSFISCSSLESLNIRNNQISGNFLYTVVSNLTMLKYLYLPINNITGSVPLSLTRCDQLQELDLSSNVFTGELPSGFCSSLKKILLSNNLLSGNVLLEIGKYKNLQTIDLSLNNLSGSIPSEIWTLPRLSKLVMWGNKLIGVIPESVCG</sequence>
<evidence type="ECO:0000256" key="2">
    <source>
        <dbReference type="ARBA" id="ARBA00009592"/>
    </source>
</evidence>
<dbReference type="OrthoDB" id="1701685at2759"/>
<dbReference type="PANTHER" id="PTHR48052">
    <property type="entry name" value="UNNAMED PRODUCT"/>
    <property type="match status" value="1"/>
</dbReference>
<keyword evidence="11" id="KW-0325">Glycoprotein</keyword>
<dbReference type="GO" id="GO:0005886">
    <property type="term" value="C:plasma membrane"/>
    <property type="evidence" value="ECO:0007669"/>
    <property type="project" value="UniProtKB-SubCell"/>
</dbReference>
<accession>A0A7J7MHR6</accession>
<keyword evidence="9" id="KW-0472">Membrane</keyword>
<keyword evidence="7" id="KW-0677">Repeat</keyword>
<protein>
    <submittedName>
        <fullName evidence="12">Uncharacterized protein</fullName>
    </submittedName>
</protein>
<gene>
    <name evidence="12" type="ORF">GIB67_008800</name>
</gene>
<dbReference type="InterPro" id="IPR001611">
    <property type="entry name" value="Leu-rich_rpt"/>
</dbReference>
<keyword evidence="10" id="KW-0675">Receptor</keyword>
<evidence type="ECO:0000256" key="7">
    <source>
        <dbReference type="ARBA" id="ARBA00022737"/>
    </source>
</evidence>
<proteinExistence type="inferred from homology"/>
<keyword evidence="4" id="KW-0433">Leucine-rich repeat</keyword>
<evidence type="ECO:0000256" key="8">
    <source>
        <dbReference type="ARBA" id="ARBA00022989"/>
    </source>
</evidence>
<evidence type="ECO:0000313" key="12">
    <source>
        <dbReference type="EMBL" id="KAF6154391.1"/>
    </source>
</evidence>
<dbReference type="SUPFAM" id="SSF52058">
    <property type="entry name" value="L domain-like"/>
    <property type="match status" value="1"/>
</dbReference>
<dbReference type="Proteomes" id="UP000541444">
    <property type="component" value="Unassembled WGS sequence"/>
</dbReference>
<name>A0A7J7MHR6_9MAGN</name>
<dbReference type="FunFam" id="3.80.10.10:FF:000041">
    <property type="entry name" value="LRR receptor-like serine/threonine-protein kinase ERECTA"/>
    <property type="match status" value="1"/>
</dbReference>
<evidence type="ECO:0000256" key="3">
    <source>
        <dbReference type="ARBA" id="ARBA00022475"/>
    </source>
</evidence>
<comment type="similarity">
    <text evidence="2">Belongs to the RLP family.</text>
</comment>
<dbReference type="Pfam" id="PF00560">
    <property type="entry name" value="LRR_1"/>
    <property type="match status" value="3"/>
</dbReference>
<keyword evidence="5" id="KW-0812">Transmembrane</keyword>
<evidence type="ECO:0000256" key="1">
    <source>
        <dbReference type="ARBA" id="ARBA00004251"/>
    </source>
</evidence>
<dbReference type="InterPro" id="IPR032675">
    <property type="entry name" value="LRR_dom_sf"/>
</dbReference>
<organism evidence="12 13">
    <name type="scientific">Kingdonia uniflora</name>
    <dbReference type="NCBI Taxonomy" id="39325"/>
    <lineage>
        <taxon>Eukaryota</taxon>
        <taxon>Viridiplantae</taxon>
        <taxon>Streptophyta</taxon>
        <taxon>Embryophyta</taxon>
        <taxon>Tracheophyta</taxon>
        <taxon>Spermatophyta</taxon>
        <taxon>Magnoliopsida</taxon>
        <taxon>Ranunculales</taxon>
        <taxon>Circaeasteraceae</taxon>
        <taxon>Kingdonia</taxon>
    </lineage>
</organism>
<evidence type="ECO:0000256" key="5">
    <source>
        <dbReference type="ARBA" id="ARBA00022692"/>
    </source>
</evidence>
<dbReference type="Gene3D" id="3.80.10.10">
    <property type="entry name" value="Ribonuclease Inhibitor"/>
    <property type="match status" value="1"/>
</dbReference>
<evidence type="ECO:0000256" key="6">
    <source>
        <dbReference type="ARBA" id="ARBA00022729"/>
    </source>
</evidence>
<keyword evidence="6" id="KW-0732">Signal</keyword>
<dbReference type="PANTHER" id="PTHR48052:SF95">
    <property type="entry name" value="NON-SPECIFIC SERINE_THREONINE PROTEIN KINASE"/>
    <property type="match status" value="1"/>
</dbReference>
<evidence type="ECO:0000313" key="13">
    <source>
        <dbReference type="Proteomes" id="UP000541444"/>
    </source>
</evidence>
<reference evidence="12 13" key="1">
    <citation type="journal article" date="2020" name="IScience">
        <title>Genome Sequencing of the Endangered Kingdonia uniflora (Circaeasteraceae, Ranunculales) Reveals Potential Mechanisms of Evolutionary Specialization.</title>
        <authorList>
            <person name="Sun Y."/>
            <person name="Deng T."/>
            <person name="Zhang A."/>
            <person name="Moore M.J."/>
            <person name="Landis J.B."/>
            <person name="Lin N."/>
            <person name="Zhang H."/>
            <person name="Zhang X."/>
            <person name="Huang J."/>
            <person name="Zhang X."/>
            <person name="Sun H."/>
            <person name="Wang H."/>
        </authorList>
    </citation>
    <scope>NUCLEOTIDE SEQUENCE [LARGE SCALE GENOMIC DNA]</scope>
    <source>
        <strain evidence="12">TB1705</strain>
        <tissue evidence="12">Leaf</tissue>
    </source>
</reference>
<evidence type="ECO:0000256" key="10">
    <source>
        <dbReference type="ARBA" id="ARBA00023170"/>
    </source>
</evidence>
<comment type="subcellular location">
    <subcellularLocation>
        <location evidence="1">Cell membrane</location>
        <topology evidence="1">Single-pass type I membrane protein</topology>
    </subcellularLocation>
</comment>
<evidence type="ECO:0000256" key="4">
    <source>
        <dbReference type="ARBA" id="ARBA00022614"/>
    </source>
</evidence>
<comment type="caution">
    <text evidence="12">The sequence shown here is derived from an EMBL/GenBank/DDBJ whole genome shotgun (WGS) entry which is preliminary data.</text>
</comment>
<keyword evidence="3" id="KW-1003">Cell membrane</keyword>
<keyword evidence="8" id="KW-1133">Transmembrane helix</keyword>